<dbReference type="Gene3D" id="3.90.1310.10">
    <property type="entry name" value="Penicillin-binding protein 2a (Domain 2)"/>
    <property type="match status" value="1"/>
</dbReference>
<keyword evidence="5" id="KW-0645">Protease</keyword>
<evidence type="ECO:0000259" key="15">
    <source>
        <dbReference type="Pfam" id="PF03717"/>
    </source>
</evidence>
<keyword evidence="3" id="KW-1003">Cell membrane</keyword>
<evidence type="ECO:0000256" key="6">
    <source>
        <dbReference type="ARBA" id="ARBA00022692"/>
    </source>
</evidence>
<keyword evidence="10 13" id="KW-1133">Transmembrane helix</keyword>
<evidence type="ECO:0000256" key="2">
    <source>
        <dbReference type="ARBA" id="ARBA00004236"/>
    </source>
</evidence>
<comment type="subcellular location">
    <subcellularLocation>
        <location evidence="2">Cell membrane</location>
    </subcellularLocation>
    <subcellularLocation>
        <location evidence="1">Membrane</location>
        <topology evidence="1">Single-pass membrane protein</topology>
    </subcellularLocation>
</comment>
<dbReference type="InterPro" id="IPR005311">
    <property type="entry name" value="PBP_dimer"/>
</dbReference>
<dbReference type="GO" id="GO:0005886">
    <property type="term" value="C:plasma membrane"/>
    <property type="evidence" value="ECO:0007669"/>
    <property type="project" value="UniProtKB-SubCell"/>
</dbReference>
<dbReference type="GO" id="GO:0009002">
    <property type="term" value="F:serine-type D-Ala-D-Ala carboxypeptidase activity"/>
    <property type="evidence" value="ECO:0007669"/>
    <property type="project" value="InterPro"/>
</dbReference>
<evidence type="ECO:0000256" key="13">
    <source>
        <dbReference type="SAM" id="Phobius"/>
    </source>
</evidence>
<dbReference type="Proteomes" id="UP000178650">
    <property type="component" value="Unassembled WGS sequence"/>
</dbReference>
<feature type="domain" description="Penicillin-binding protein dimerisation" evidence="15">
    <location>
        <begin position="90"/>
        <end position="245"/>
    </location>
</feature>
<evidence type="ECO:0000256" key="1">
    <source>
        <dbReference type="ARBA" id="ARBA00004167"/>
    </source>
</evidence>
<dbReference type="PANTHER" id="PTHR30627:SF2">
    <property type="entry name" value="PEPTIDOGLYCAN D,D-TRANSPEPTIDASE MRDA"/>
    <property type="match status" value="1"/>
</dbReference>
<keyword evidence="12" id="KW-0961">Cell wall biogenesis/degradation</keyword>
<dbReference type="InterPro" id="IPR036138">
    <property type="entry name" value="PBP_dimer_sf"/>
</dbReference>
<evidence type="ECO:0000313" key="17">
    <source>
        <dbReference type="Proteomes" id="UP000178650"/>
    </source>
</evidence>
<dbReference type="PANTHER" id="PTHR30627">
    <property type="entry name" value="PEPTIDOGLYCAN D,D-TRANSPEPTIDASE"/>
    <property type="match status" value="1"/>
</dbReference>
<evidence type="ECO:0000256" key="5">
    <source>
        <dbReference type="ARBA" id="ARBA00022670"/>
    </source>
</evidence>
<evidence type="ECO:0000256" key="12">
    <source>
        <dbReference type="ARBA" id="ARBA00023316"/>
    </source>
</evidence>
<dbReference type="InterPro" id="IPR050515">
    <property type="entry name" value="Beta-lactam/transpept"/>
</dbReference>
<dbReference type="SUPFAM" id="SSF56601">
    <property type="entry name" value="beta-lactamase/transpeptidase-like"/>
    <property type="match status" value="1"/>
</dbReference>
<dbReference type="GO" id="GO:0006508">
    <property type="term" value="P:proteolysis"/>
    <property type="evidence" value="ECO:0007669"/>
    <property type="project" value="UniProtKB-KW"/>
</dbReference>
<evidence type="ECO:0000256" key="4">
    <source>
        <dbReference type="ARBA" id="ARBA00022519"/>
    </source>
</evidence>
<dbReference type="Pfam" id="PF00905">
    <property type="entry name" value="Transpeptidase"/>
    <property type="match status" value="1"/>
</dbReference>
<feature type="domain" description="Penicillin-binding protein transpeptidase" evidence="14">
    <location>
        <begin position="301"/>
        <end position="630"/>
    </location>
</feature>
<dbReference type="GO" id="GO:0071972">
    <property type="term" value="F:peptidoglycan L,D-transpeptidase activity"/>
    <property type="evidence" value="ECO:0007669"/>
    <property type="project" value="TreeGrafter"/>
</dbReference>
<keyword evidence="4" id="KW-0997">Cell inner membrane</keyword>
<evidence type="ECO:0000259" key="14">
    <source>
        <dbReference type="Pfam" id="PF00905"/>
    </source>
</evidence>
<dbReference type="GO" id="GO:0008658">
    <property type="term" value="F:penicillin binding"/>
    <property type="evidence" value="ECO:0007669"/>
    <property type="project" value="InterPro"/>
</dbReference>
<evidence type="ECO:0000256" key="11">
    <source>
        <dbReference type="ARBA" id="ARBA00023136"/>
    </source>
</evidence>
<dbReference type="GO" id="GO:0071555">
    <property type="term" value="P:cell wall organization"/>
    <property type="evidence" value="ECO:0007669"/>
    <property type="project" value="UniProtKB-KW"/>
</dbReference>
<dbReference type="InterPro" id="IPR012338">
    <property type="entry name" value="Beta-lactam/transpept-like"/>
</dbReference>
<proteinExistence type="predicted"/>
<gene>
    <name evidence="16" type="ORF">A2358_03130</name>
</gene>
<dbReference type="GO" id="GO:0008360">
    <property type="term" value="P:regulation of cell shape"/>
    <property type="evidence" value="ECO:0007669"/>
    <property type="project" value="UniProtKB-KW"/>
</dbReference>
<keyword evidence="8" id="KW-0133">Cell shape</keyword>
<feature type="transmembrane region" description="Helical" evidence="13">
    <location>
        <begin position="46"/>
        <end position="67"/>
    </location>
</feature>
<dbReference type="Gene3D" id="3.40.710.10">
    <property type="entry name" value="DD-peptidase/beta-lactamase superfamily"/>
    <property type="match status" value="1"/>
</dbReference>
<evidence type="ECO:0000256" key="8">
    <source>
        <dbReference type="ARBA" id="ARBA00022960"/>
    </source>
</evidence>
<dbReference type="STRING" id="1802223.A2358_03130"/>
<reference evidence="16 17" key="1">
    <citation type="journal article" date="2016" name="Nat. Commun.">
        <title>Thousands of microbial genomes shed light on interconnected biogeochemical processes in an aquifer system.</title>
        <authorList>
            <person name="Anantharaman K."/>
            <person name="Brown C.T."/>
            <person name="Hug L.A."/>
            <person name="Sharon I."/>
            <person name="Castelle C.J."/>
            <person name="Probst A.J."/>
            <person name="Thomas B.C."/>
            <person name="Singh A."/>
            <person name="Wilkins M.J."/>
            <person name="Karaoz U."/>
            <person name="Brodie E.L."/>
            <person name="Williams K.H."/>
            <person name="Hubbard S.S."/>
            <person name="Banfield J.F."/>
        </authorList>
    </citation>
    <scope>NUCLEOTIDE SEQUENCE [LARGE SCALE GENOMIC DNA]</scope>
</reference>
<evidence type="ECO:0000256" key="3">
    <source>
        <dbReference type="ARBA" id="ARBA00022475"/>
    </source>
</evidence>
<dbReference type="AlphaFoldDB" id="A0A1G2IVS7"/>
<dbReference type="GO" id="GO:0009252">
    <property type="term" value="P:peptidoglycan biosynthetic process"/>
    <property type="evidence" value="ECO:0007669"/>
    <property type="project" value="UniProtKB-KW"/>
</dbReference>
<accession>A0A1G2IVS7</accession>
<keyword evidence="6 13" id="KW-0812">Transmembrane</keyword>
<protein>
    <submittedName>
        <fullName evidence="16">Penicillin-binding protein 2</fullName>
    </submittedName>
</protein>
<organism evidence="16 17">
    <name type="scientific">Candidatus Staskawiczbacteria bacterium RIFOXYB1_FULL_37_44</name>
    <dbReference type="NCBI Taxonomy" id="1802223"/>
    <lineage>
        <taxon>Bacteria</taxon>
        <taxon>Candidatus Staskawicziibacteriota</taxon>
    </lineage>
</organism>
<dbReference type="Gene3D" id="3.30.1390.30">
    <property type="entry name" value="Penicillin-binding protein 2a, domain 3"/>
    <property type="match status" value="1"/>
</dbReference>
<sequence length="637" mass="69597">MKNYWVKNKFTDIEPHEVFLDKLAHAKEEELGLSEKKFEVPLKEKISYVLFAIFFLAAAALFSKTFYLQIFEGKKLYVSAENNKGSANIIVPERGIIYDKNLKKLVSNSPAFDLVCDRANFSVLTPEISKEISDIANSLKVNPSDVENKIKSSDSAQVLVAEDISHENLLVLETKMGGIFSCKIQQNTSRNYLFGPVLSQVLGYTGRINKNEYSSSSGYSINGYIGKTGLEKYYEPYLRGVPGQSRPGGARLASQSEAAKPEILSVPIAGNNLVLNIDIGLQQRLYDALGKSIEKMGGKKGAAVAMDPRTGAVLALVSYPSYDDNLFSKGISKTDYDKIVNDPSQPLFNRAVSAKYPTGSTIKPFEAAAALQENLISPTKQINDPGYILVKSQYDPSVVYRYGGVAPHGMVDMKKAIAVSSNIYFYTVGGGYGDQQGLGPARIKKYLSLFGWNEKTGIDLPGEFSGFIPDPAWKKATKGLSWFDGDTYNLSIGQSDLQTTPLQVTSAYCAIANGGTLYKPQIVKSIVGVKEFAPEIIRSNFIDPENLAIVRQGMRDGVAEDYGISKSLNDLPVAVAAKTGTAEIGYNNLFNVWSSVFAPYDNPEIVLVVTAENVNGLGAVTLPVARDVLQWYFSGKK</sequence>
<keyword evidence="11 13" id="KW-0472">Membrane</keyword>
<evidence type="ECO:0000313" key="16">
    <source>
        <dbReference type="EMBL" id="OGZ78511.1"/>
    </source>
</evidence>
<evidence type="ECO:0000256" key="7">
    <source>
        <dbReference type="ARBA" id="ARBA00022801"/>
    </source>
</evidence>
<evidence type="ECO:0000256" key="9">
    <source>
        <dbReference type="ARBA" id="ARBA00022984"/>
    </source>
</evidence>
<dbReference type="Pfam" id="PF03717">
    <property type="entry name" value="PBP_dimer"/>
    <property type="match status" value="1"/>
</dbReference>
<keyword evidence="9" id="KW-0573">Peptidoglycan synthesis</keyword>
<dbReference type="InterPro" id="IPR017790">
    <property type="entry name" value="Penicillin-binding_protein_2"/>
</dbReference>
<dbReference type="InterPro" id="IPR001460">
    <property type="entry name" value="PCN-bd_Tpept"/>
</dbReference>
<keyword evidence="7" id="KW-0378">Hydrolase</keyword>
<comment type="caution">
    <text evidence="16">The sequence shown here is derived from an EMBL/GenBank/DDBJ whole genome shotgun (WGS) entry which is preliminary data.</text>
</comment>
<name>A0A1G2IVS7_9BACT</name>
<dbReference type="EMBL" id="MHPJ01000019">
    <property type="protein sequence ID" value="OGZ78511.1"/>
    <property type="molecule type" value="Genomic_DNA"/>
</dbReference>
<dbReference type="NCBIfam" id="TIGR03423">
    <property type="entry name" value="pbp2_mrdA"/>
    <property type="match status" value="1"/>
</dbReference>
<dbReference type="SUPFAM" id="SSF56519">
    <property type="entry name" value="Penicillin binding protein dimerisation domain"/>
    <property type="match status" value="1"/>
</dbReference>
<evidence type="ECO:0000256" key="10">
    <source>
        <dbReference type="ARBA" id="ARBA00022989"/>
    </source>
</evidence>